<evidence type="ECO:0000313" key="3">
    <source>
        <dbReference type="Proteomes" id="UP000031937"/>
    </source>
</evidence>
<dbReference type="EMBL" id="JPIU01000025">
    <property type="protein sequence ID" value="KIO46601.1"/>
    <property type="molecule type" value="Genomic_DNA"/>
</dbReference>
<proteinExistence type="predicted"/>
<evidence type="ECO:0008006" key="5">
    <source>
        <dbReference type="Google" id="ProtNLM"/>
    </source>
</evidence>
<sequence>MMKIEKLTGTESRLYELVAPLVMSPNVLRQNNNYPFKTSRNHVWFIACDERWVYGFVPVELRTQQAIINNYYVRGDDTLLLSSLIKEVLKAFDRECKITSVTLSRHVSVFKENGFRSVREWKQYVKMEKSNEDGKKRL</sequence>
<comment type="caution">
    <text evidence="1">The sequence shown here is derived from an EMBL/GenBank/DDBJ whole genome shotgun (WGS) entry which is preliminary data.</text>
</comment>
<reference evidence="1 4" key="1">
    <citation type="submission" date="2014-07" db="EMBL/GenBank/DDBJ databases">
        <title>Porphyromonadaceae bacterium OUH 308042 = ATCC BAA-2681 = DSM 28342 draft genome.</title>
        <authorList>
            <person name="Sydenham T.V."/>
            <person name="Hasman H."/>
            <person name="Justensen U.S."/>
        </authorList>
    </citation>
    <scope>NUCLEOTIDE SEQUENCE [LARGE SCALE GENOMIC DNA]</scope>
    <source>
        <strain evidence="1 4">OUH 308042</strain>
    </source>
</reference>
<keyword evidence="4" id="KW-1185">Reference proteome</keyword>
<dbReference type="EMBL" id="JPIT01000008">
    <property type="protein sequence ID" value="KIO47020.1"/>
    <property type="molecule type" value="Genomic_DNA"/>
</dbReference>
<dbReference type="AlphaFoldDB" id="A0A0C3RHC1"/>
<protein>
    <recommendedName>
        <fullName evidence="5">N-acetyltransferase domain-containing protein</fullName>
    </recommendedName>
</protein>
<evidence type="ECO:0000313" key="1">
    <source>
        <dbReference type="EMBL" id="KIO46601.1"/>
    </source>
</evidence>
<dbReference type="Proteomes" id="UP000031980">
    <property type="component" value="Unassembled WGS sequence"/>
</dbReference>
<organism evidence="1 4">
    <name type="scientific">Sanguibacteroides justesenii</name>
    <dbReference type="NCBI Taxonomy" id="1547597"/>
    <lineage>
        <taxon>Bacteria</taxon>
        <taxon>Pseudomonadati</taxon>
        <taxon>Bacteroidota</taxon>
        <taxon>Bacteroidia</taxon>
        <taxon>Bacteroidales</taxon>
        <taxon>Porphyromonadaceae</taxon>
        <taxon>Sanguibacteroides</taxon>
    </lineage>
</organism>
<dbReference type="Proteomes" id="UP000031937">
    <property type="component" value="Unassembled WGS sequence"/>
</dbReference>
<evidence type="ECO:0000313" key="2">
    <source>
        <dbReference type="EMBL" id="KIO47020.1"/>
    </source>
</evidence>
<reference evidence="2 3" key="2">
    <citation type="submission" date="2014-07" db="EMBL/GenBank/DDBJ databases">
        <title>Porphyromonadaceae bacterium OUH 334697 = ATCC BAA-2682 = DSM 28341 draft genome.</title>
        <authorList>
            <person name="Sydenham T.V."/>
            <person name="Hasman H."/>
            <person name="Justesen U.S."/>
        </authorList>
    </citation>
    <scope>NUCLEOTIDE SEQUENCE [LARGE SCALE GENOMIC DNA]</scope>
    <source>
        <strain evidence="2 3">OUH 334697</strain>
    </source>
</reference>
<accession>A0A0C3RHC1</accession>
<name>A0A0C3RHC1_9PORP</name>
<gene>
    <name evidence="1" type="ORF">BA92_01640</name>
    <name evidence="2" type="ORF">IE90_03140</name>
</gene>
<evidence type="ECO:0000313" key="4">
    <source>
        <dbReference type="Proteomes" id="UP000031980"/>
    </source>
</evidence>